<organism evidence="2 3">
    <name type="scientific">Tolypocladium paradoxum</name>
    <dbReference type="NCBI Taxonomy" id="94208"/>
    <lineage>
        <taxon>Eukaryota</taxon>
        <taxon>Fungi</taxon>
        <taxon>Dikarya</taxon>
        <taxon>Ascomycota</taxon>
        <taxon>Pezizomycotina</taxon>
        <taxon>Sordariomycetes</taxon>
        <taxon>Hypocreomycetidae</taxon>
        <taxon>Hypocreales</taxon>
        <taxon>Ophiocordycipitaceae</taxon>
        <taxon>Tolypocladium</taxon>
    </lineage>
</organism>
<protein>
    <submittedName>
        <fullName evidence="2">Uncharacterized protein</fullName>
    </submittedName>
</protein>
<feature type="compositionally biased region" description="Basic residues" evidence="1">
    <location>
        <begin position="53"/>
        <end position="64"/>
    </location>
</feature>
<proteinExistence type="predicted"/>
<evidence type="ECO:0000256" key="1">
    <source>
        <dbReference type="SAM" id="MobiDB-lite"/>
    </source>
</evidence>
<keyword evidence="3" id="KW-1185">Reference proteome</keyword>
<feature type="region of interest" description="Disordered" evidence="1">
    <location>
        <begin position="40"/>
        <end position="142"/>
    </location>
</feature>
<accession>A0A2S4L2K6</accession>
<feature type="non-terminal residue" evidence="2">
    <location>
        <position position="1"/>
    </location>
</feature>
<comment type="caution">
    <text evidence="2">The sequence shown here is derived from an EMBL/GenBank/DDBJ whole genome shotgun (WGS) entry which is preliminary data.</text>
</comment>
<dbReference type="AlphaFoldDB" id="A0A2S4L2K6"/>
<reference evidence="2 3" key="1">
    <citation type="submission" date="2018-01" db="EMBL/GenBank/DDBJ databases">
        <title>Harnessing the power of phylogenomics to disentangle the directionality and signatures of interkingdom host jumping in the parasitic fungal genus Tolypocladium.</title>
        <authorList>
            <person name="Quandt C.A."/>
            <person name="Patterson W."/>
            <person name="Spatafora J.W."/>
        </authorList>
    </citation>
    <scope>NUCLEOTIDE SEQUENCE [LARGE SCALE GENOMIC DNA]</scope>
    <source>
        <strain evidence="2 3">NRBC 100945</strain>
    </source>
</reference>
<feature type="compositionally biased region" description="Basic and acidic residues" evidence="1">
    <location>
        <begin position="79"/>
        <end position="94"/>
    </location>
</feature>
<evidence type="ECO:0000313" key="3">
    <source>
        <dbReference type="Proteomes" id="UP000237481"/>
    </source>
</evidence>
<gene>
    <name evidence="2" type="ORF">TPAR_03130</name>
</gene>
<sequence length="163" mass="19220">TFRCLALPSSTVNIVALHLFYLPCRLPLALPHCDPLPKRAPSHNSLDNEPPHHHNGRRPHLRVPRQHELRRLLRRHRPRPQEARRRRELRRLPREPNSQGRHPPALRGRPREDCQDGQDYQLGHGRRRREAGQGARRGVMRRKEQAVFAKEWAWPRGCRGRAL</sequence>
<name>A0A2S4L2K6_9HYPO</name>
<dbReference type="Proteomes" id="UP000237481">
    <property type="component" value="Unassembled WGS sequence"/>
</dbReference>
<evidence type="ECO:0000313" key="2">
    <source>
        <dbReference type="EMBL" id="POR36671.1"/>
    </source>
</evidence>
<dbReference type="EMBL" id="PKSG01000310">
    <property type="protein sequence ID" value="POR36671.1"/>
    <property type="molecule type" value="Genomic_DNA"/>
</dbReference>